<protein>
    <submittedName>
        <fullName evidence="1">Uncharacterized protein</fullName>
    </submittedName>
</protein>
<gene>
    <name evidence="1" type="ORF">QFC24_004886</name>
</gene>
<proteinExistence type="predicted"/>
<dbReference type="EMBL" id="JASBWV010000018">
    <property type="protein sequence ID" value="KAJ9121211.1"/>
    <property type="molecule type" value="Genomic_DNA"/>
</dbReference>
<evidence type="ECO:0000313" key="2">
    <source>
        <dbReference type="Proteomes" id="UP001234202"/>
    </source>
</evidence>
<accession>A0ACC2XDS8</accession>
<sequence length="573" mass="62746">MIGFVPSRAIAARGQSASRGLTRVLVAKSTPALGRPHPTVLRRASYATEAGLSASPISKPPLYGQPHSSTHPHLLSGSELTIGITASEYEERRRKLMARLPAGSKVICMGGTVRLMTQQIFYKFRQSTDFHYLAGFDEPDATLVLESRPSSPRGYHYTLYVPPKDAHDEMWEGARTGVDNAIKVFGADAAFHNSSLALHLDDLISGSDSLFVELPPNPSSSASSIPYPMSSHGPPAWKRRRSSLSKLFNSTSPSSSTEGGGGMWSKPPKPPHITLHAALTSGRASRLEPEIERLRLIKSPAELSLMNIAGEISAHAHTAVMRYASEHGRMWKSKRTGRERRKREGDLTAVFEYQCALEGSERPAYVPVVASGANALVIHYTNNDCELQDGELVLIDAGCEYAHYASDITRTFPVSGKFTEPQKDLYQAVLNVQKECVKRCTVKEEISMAELHRLSCTLMTQELRQIGFKLSPGEVERKLYPHYISHHLGSDLHDCPIVGRSNLSDILVAGNVITVEPGCYVPSDPSYPKHFHGLGVRIEDDIAFTRDGPLNLSAHAPKEIADIEGVCQGVLEP</sequence>
<keyword evidence="2" id="KW-1185">Reference proteome</keyword>
<evidence type="ECO:0000313" key="1">
    <source>
        <dbReference type="EMBL" id="KAJ9121211.1"/>
    </source>
</evidence>
<comment type="caution">
    <text evidence="1">The sequence shown here is derived from an EMBL/GenBank/DDBJ whole genome shotgun (WGS) entry which is preliminary data.</text>
</comment>
<reference evidence="1" key="1">
    <citation type="submission" date="2023-04" db="EMBL/GenBank/DDBJ databases">
        <title>Draft Genome sequencing of Naganishia species isolated from polar environments using Oxford Nanopore Technology.</title>
        <authorList>
            <person name="Leo P."/>
            <person name="Venkateswaran K."/>
        </authorList>
    </citation>
    <scope>NUCLEOTIDE SEQUENCE</scope>
    <source>
        <strain evidence="1">DBVPG 5303</strain>
    </source>
</reference>
<name>A0ACC2XDS8_9TREE</name>
<organism evidence="1 2">
    <name type="scientific">Naganishia onofrii</name>
    <dbReference type="NCBI Taxonomy" id="1851511"/>
    <lineage>
        <taxon>Eukaryota</taxon>
        <taxon>Fungi</taxon>
        <taxon>Dikarya</taxon>
        <taxon>Basidiomycota</taxon>
        <taxon>Agaricomycotina</taxon>
        <taxon>Tremellomycetes</taxon>
        <taxon>Filobasidiales</taxon>
        <taxon>Filobasidiaceae</taxon>
        <taxon>Naganishia</taxon>
    </lineage>
</organism>
<dbReference type="Proteomes" id="UP001234202">
    <property type="component" value="Unassembled WGS sequence"/>
</dbReference>